<sequence length="139" mass="16121">MNLIKFFIILILFINNTCFPNESACERCEKGCSTGFNNKNNSFTKKELINILNNKNKYKIVIIDKIKINEFMILSENSELINCNLINCDGLKHKFLALEEDLNNKLKTTDKYIVMDKNTKKYFILGCACCEKCPQKKCD</sequence>
<dbReference type="Proteomes" id="UP000437748">
    <property type="component" value="Unassembled WGS sequence"/>
</dbReference>
<gene>
    <name evidence="1" type="ORF">GCL60_16430</name>
</gene>
<evidence type="ECO:0000313" key="2">
    <source>
        <dbReference type="Proteomes" id="UP000437748"/>
    </source>
</evidence>
<organism evidence="1 2">
    <name type="scientific">Silvanigrella paludirubra</name>
    <dbReference type="NCBI Taxonomy" id="2499159"/>
    <lineage>
        <taxon>Bacteria</taxon>
        <taxon>Pseudomonadati</taxon>
        <taxon>Bdellovibrionota</taxon>
        <taxon>Oligoflexia</taxon>
        <taxon>Silvanigrellales</taxon>
        <taxon>Silvanigrellaceae</taxon>
        <taxon>Silvanigrella</taxon>
    </lineage>
</organism>
<keyword evidence="2" id="KW-1185">Reference proteome</keyword>
<comment type="caution">
    <text evidence="1">The sequence shown here is derived from an EMBL/GenBank/DDBJ whole genome shotgun (WGS) entry which is preliminary data.</text>
</comment>
<evidence type="ECO:0000313" key="1">
    <source>
        <dbReference type="EMBL" id="KAB8035815.1"/>
    </source>
</evidence>
<dbReference type="EMBL" id="WFLM01000009">
    <property type="protein sequence ID" value="KAB8035815.1"/>
    <property type="molecule type" value="Genomic_DNA"/>
</dbReference>
<dbReference type="AlphaFoldDB" id="A0A6N6VRK7"/>
<name>A0A6N6VRK7_9BACT</name>
<reference evidence="1 2" key="1">
    <citation type="submission" date="2019-10" db="EMBL/GenBank/DDBJ databases">
        <title>New species of Slilvanegrellaceae.</title>
        <authorList>
            <person name="Pitt A."/>
            <person name="Hahn M.W."/>
        </authorList>
    </citation>
    <scope>NUCLEOTIDE SEQUENCE [LARGE SCALE GENOMIC DNA]</scope>
    <source>
        <strain evidence="1 2">SP-Ram-0.45-NSY-1</strain>
    </source>
</reference>
<accession>A0A6N6VRK7</accession>
<proteinExistence type="predicted"/>
<dbReference type="RefSeq" id="WP_153421840.1">
    <property type="nucleotide sequence ID" value="NZ_WFLM01000009.1"/>
</dbReference>
<protein>
    <submittedName>
        <fullName evidence="1">Uncharacterized protein</fullName>
    </submittedName>
</protein>